<evidence type="ECO:0000313" key="6">
    <source>
        <dbReference type="EMBL" id="ACQ55122.1"/>
    </source>
</evidence>
<dbReference type="SUPFAM" id="SSF52413">
    <property type="entry name" value="UDP-glucose/GDP-mannose dehydrogenase C-terminal domain"/>
    <property type="match status" value="1"/>
</dbReference>
<dbReference type="GO" id="GO:0016628">
    <property type="term" value="F:oxidoreductase activity, acting on the CH-CH group of donors, NAD or NADP as acceptor"/>
    <property type="evidence" value="ECO:0007669"/>
    <property type="project" value="InterPro"/>
</dbReference>
<dbReference type="AlphaFoldDB" id="A0A3F3AHM9"/>
<dbReference type="Pfam" id="PF03721">
    <property type="entry name" value="UDPG_MGDP_dh_N"/>
    <property type="match status" value="1"/>
</dbReference>
<dbReference type="Proteomes" id="UP000002333">
    <property type="component" value="Chromosome"/>
</dbReference>
<dbReference type="Pfam" id="PF03720">
    <property type="entry name" value="UDPG_MGDP_dh_C"/>
    <property type="match status" value="1"/>
</dbReference>
<dbReference type="GO" id="GO:0016616">
    <property type="term" value="F:oxidoreductase activity, acting on the CH-OH group of donors, NAD or NADP as acceptor"/>
    <property type="evidence" value="ECO:0007669"/>
    <property type="project" value="InterPro"/>
</dbReference>
<evidence type="ECO:0000259" key="5">
    <source>
        <dbReference type="SMART" id="SM00984"/>
    </source>
</evidence>
<dbReference type="Gene3D" id="3.40.50.720">
    <property type="entry name" value="NAD(P)-binding Rossmann-like Domain"/>
    <property type="match status" value="2"/>
</dbReference>
<dbReference type="InterPro" id="IPR036291">
    <property type="entry name" value="NAD(P)-bd_dom_sf"/>
</dbReference>
<dbReference type="EMBL" id="CP001083">
    <property type="protein sequence ID" value="ACQ55122.1"/>
    <property type="molecule type" value="Genomic_DNA"/>
</dbReference>
<keyword evidence="3" id="KW-0520">NAD</keyword>
<dbReference type="NCBIfam" id="TIGR03026">
    <property type="entry name" value="NDP-sugDHase"/>
    <property type="match status" value="1"/>
</dbReference>
<comment type="similarity">
    <text evidence="1 4">Belongs to the UDP-glucose/GDP-mannose dehydrogenase family.</text>
</comment>
<dbReference type="InterPro" id="IPR036220">
    <property type="entry name" value="UDP-Glc/GDP-Man_DH_C_sf"/>
</dbReference>
<organism evidence="6 7">
    <name type="scientific">Clostridium botulinum (strain 657 / Type Ba4)</name>
    <dbReference type="NCBI Taxonomy" id="515621"/>
    <lineage>
        <taxon>Bacteria</taxon>
        <taxon>Bacillati</taxon>
        <taxon>Bacillota</taxon>
        <taxon>Clostridia</taxon>
        <taxon>Eubacteriales</taxon>
        <taxon>Clostridiaceae</taxon>
        <taxon>Clostridium</taxon>
    </lineage>
</organism>
<dbReference type="GO" id="GO:0000271">
    <property type="term" value="P:polysaccharide biosynthetic process"/>
    <property type="evidence" value="ECO:0007669"/>
    <property type="project" value="InterPro"/>
</dbReference>
<dbReference type="SMART" id="SM00984">
    <property type="entry name" value="UDPG_MGDP_dh_C"/>
    <property type="match status" value="1"/>
</dbReference>
<feature type="domain" description="UDP-glucose/GDP-mannose dehydrogenase C-terminal" evidence="5">
    <location>
        <begin position="327"/>
        <end position="423"/>
    </location>
</feature>
<dbReference type="InterPro" id="IPR001732">
    <property type="entry name" value="UDP-Glc/GDP-Man_DH_N"/>
</dbReference>
<evidence type="ECO:0000256" key="1">
    <source>
        <dbReference type="ARBA" id="ARBA00006601"/>
    </source>
</evidence>
<dbReference type="SUPFAM" id="SSF48179">
    <property type="entry name" value="6-phosphogluconate dehydrogenase C-terminal domain-like"/>
    <property type="match status" value="1"/>
</dbReference>
<name>A0A3F3AHM9_CLOB6</name>
<evidence type="ECO:0000256" key="4">
    <source>
        <dbReference type="PIRNR" id="PIRNR000124"/>
    </source>
</evidence>
<dbReference type="PIRSF" id="PIRSF000124">
    <property type="entry name" value="UDPglc_GDPman_dh"/>
    <property type="match status" value="1"/>
</dbReference>
<proteinExistence type="inferred from homology"/>
<sequence>MGTQKNKICVIGQGFVGLPLALSFALNGTNTIGVDIDEKLVTEINKGNTPLKEEYNGQTIQTILKTQLNTGNYNILNDIKKAVEECSVIVLTVGIPIYKSNPIMDGIINAIKEIGKNFKKDDLVLIRSTVIPGTTEEILLPILEEESKLKAGEDFYLAYASERIAEGQAFYEFENMPTVVAGINEESFKRAEEVLKIVCKADIIKASSIKVVETSKVFENVQRDVNIAMAQEFARFSEKVGIDIFEVIEVANSHKRVNLLTPGAGVGGYCIPNAYYYLKPKAEELNLSLDILKLCREKNKGIPYYIVSKVEELLNSLGKNISNCKIGVLGIAMKDYSNDDRLSPVLDIINLFIEKKALTYCYDPAVDSEYEFKKDNIDEVIQNADVLIIATKQKEINYKNFAYYKNLMRERAIYIDLKNAINKKEADEHGFIYWRI</sequence>
<protein>
    <submittedName>
        <fullName evidence="6">GDP-mannose 6-dehydrogenase</fullName>
    </submittedName>
</protein>
<reference evidence="6 7" key="1">
    <citation type="journal article" date="2007" name="PLoS ONE">
        <title>Analysis of the neurotoxin complex genes in Clostridium botulinum A1-A4 and B1 strains: BoNT/A3, /Ba4 and /B1 clusters are located within plasmids.</title>
        <authorList>
            <person name="Smith T.J."/>
            <person name="Hill K.K."/>
            <person name="Foley B.T."/>
            <person name="Detter J.C."/>
            <person name="Munk A.C."/>
            <person name="Bruce D.C."/>
            <person name="Doggett N.A."/>
            <person name="Smith L.A."/>
            <person name="Marks J.D."/>
            <person name="Xie G."/>
            <person name="Brettin T.S."/>
        </authorList>
    </citation>
    <scope>NUCLEOTIDE SEQUENCE [LARGE SCALE GENOMIC DNA]</scope>
    <source>
        <strain evidence="7">657 / Type Ba4</strain>
    </source>
</reference>
<keyword evidence="2" id="KW-0560">Oxidoreductase</keyword>
<dbReference type="InterPro" id="IPR017476">
    <property type="entry name" value="UDP-Glc/GDP-Man"/>
</dbReference>
<dbReference type="KEGG" id="cbi:CLJ_B2945"/>
<dbReference type="RefSeq" id="WP_003361323.1">
    <property type="nucleotide sequence ID" value="NC_012658.1"/>
</dbReference>
<evidence type="ECO:0000256" key="2">
    <source>
        <dbReference type="ARBA" id="ARBA00023002"/>
    </source>
</evidence>
<dbReference type="PIRSF" id="PIRSF500136">
    <property type="entry name" value="UDP_ManNAc_DH"/>
    <property type="match status" value="1"/>
</dbReference>
<dbReference type="InterPro" id="IPR014027">
    <property type="entry name" value="UDP-Glc/GDP-Man_DH_C"/>
</dbReference>
<dbReference type="InterPro" id="IPR028359">
    <property type="entry name" value="UDP_ManNAc/GlcNAc_DH"/>
</dbReference>
<evidence type="ECO:0000313" key="7">
    <source>
        <dbReference type="Proteomes" id="UP000002333"/>
    </source>
</evidence>
<reference evidence="7" key="2">
    <citation type="submission" date="2008-05" db="EMBL/GenBank/DDBJ databases">
        <title>Genome sequence of Clostridium botulinum Ba4 strain 657.</title>
        <authorList>
            <person name="Shrivastava S."/>
            <person name="Brown J.L."/>
            <person name="Bruce D."/>
            <person name="Detter C."/>
            <person name="Munk C."/>
            <person name="Smith L.A."/>
            <person name="Smith T.J."/>
            <person name="Sutton G."/>
            <person name="Brettin T.S."/>
        </authorList>
    </citation>
    <scope>NUCLEOTIDE SEQUENCE [LARGE SCALE GENOMIC DNA]</scope>
    <source>
        <strain evidence="7">657 / Type Ba4</strain>
    </source>
</reference>
<dbReference type="PANTHER" id="PTHR43491:SF2">
    <property type="entry name" value="UDP-N-ACETYL-D-MANNOSAMINE DEHYDROGENASE"/>
    <property type="match status" value="1"/>
</dbReference>
<gene>
    <name evidence="6" type="ordered locus">CLJ_B2945</name>
</gene>
<dbReference type="InterPro" id="IPR008927">
    <property type="entry name" value="6-PGluconate_DH-like_C_sf"/>
</dbReference>
<dbReference type="InterPro" id="IPR014026">
    <property type="entry name" value="UDP-Glc/GDP-Man_DH_dimer"/>
</dbReference>
<dbReference type="GO" id="GO:0051287">
    <property type="term" value="F:NAD binding"/>
    <property type="evidence" value="ECO:0007669"/>
    <property type="project" value="InterPro"/>
</dbReference>
<evidence type="ECO:0000256" key="3">
    <source>
        <dbReference type="ARBA" id="ARBA00023027"/>
    </source>
</evidence>
<accession>A0A3F3AHM9</accession>
<dbReference type="PANTHER" id="PTHR43491">
    <property type="entry name" value="UDP-N-ACETYL-D-MANNOSAMINE DEHYDROGENASE"/>
    <property type="match status" value="1"/>
</dbReference>
<dbReference type="SUPFAM" id="SSF51735">
    <property type="entry name" value="NAD(P)-binding Rossmann-fold domains"/>
    <property type="match status" value="1"/>
</dbReference>
<dbReference type="Pfam" id="PF00984">
    <property type="entry name" value="UDPG_MGDP_dh"/>
    <property type="match status" value="1"/>
</dbReference>